<dbReference type="EMBL" id="AP018227">
    <property type="protein sequence ID" value="BAY85912.1"/>
    <property type="molecule type" value="Genomic_DNA"/>
</dbReference>
<protein>
    <recommendedName>
        <fullName evidence="3">Transposase</fullName>
    </recommendedName>
</protein>
<sequence length="62" mass="6955">MNLLNSSKFLPLLNKATVYTQVLSAYVSAILTSLNRHYERSEVFSEAVDHRINAEIIAIAMS</sequence>
<organism evidence="1 2">
    <name type="scientific">Calothrix parasitica NIES-267</name>
    <dbReference type="NCBI Taxonomy" id="1973488"/>
    <lineage>
        <taxon>Bacteria</taxon>
        <taxon>Bacillati</taxon>
        <taxon>Cyanobacteriota</taxon>
        <taxon>Cyanophyceae</taxon>
        <taxon>Nostocales</taxon>
        <taxon>Calotrichaceae</taxon>
        <taxon>Calothrix</taxon>
    </lineage>
</organism>
<reference evidence="1 2" key="1">
    <citation type="submission" date="2017-06" db="EMBL/GenBank/DDBJ databases">
        <title>Genome sequencing of cyanobaciteial culture collection at National Institute for Environmental Studies (NIES).</title>
        <authorList>
            <person name="Hirose Y."/>
            <person name="Shimura Y."/>
            <person name="Fujisawa T."/>
            <person name="Nakamura Y."/>
            <person name="Kawachi M."/>
        </authorList>
    </citation>
    <scope>NUCLEOTIDE SEQUENCE [LARGE SCALE GENOMIC DNA]</scope>
    <source>
        <strain evidence="1 2">NIES-267</strain>
    </source>
</reference>
<evidence type="ECO:0000313" key="1">
    <source>
        <dbReference type="EMBL" id="BAY85912.1"/>
    </source>
</evidence>
<dbReference type="AlphaFoldDB" id="A0A1Z4LXF4"/>
<name>A0A1Z4LXF4_9CYAN</name>
<keyword evidence="2" id="KW-1185">Reference proteome</keyword>
<evidence type="ECO:0000313" key="2">
    <source>
        <dbReference type="Proteomes" id="UP000218418"/>
    </source>
</evidence>
<accession>A0A1Z4LXF4</accession>
<evidence type="ECO:0008006" key="3">
    <source>
        <dbReference type="Google" id="ProtNLM"/>
    </source>
</evidence>
<dbReference type="Proteomes" id="UP000218418">
    <property type="component" value="Chromosome"/>
</dbReference>
<proteinExistence type="predicted"/>
<gene>
    <name evidence="1" type="ORF">NIES267_54180</name>
</gene>